<evidence type="ECO:0000313" key="2">
    <source>
        <dbReference type="WBParaSite" id="TMUE_2000006561.1"/>
    </source>
</evidence>
<reference evidence="2" key="1">
    <citation type="submission" date="2019-12" db="UniProtKB">
        <authorList>
            <consortium name="WormBaseParasite"/>
        </authorList>
    </citation>
    <scope>IDENTIFICATION</scope>
</reference>
<organism evidence="1 2">
    <name type="scientific">Trichuris muris</name>
    <name type="common">Mouse whipworm</name>
    <dbReference type="NCBI Taxonomy" id="70415"/>
    <lineage>
        <taxon>Eukaryota</taxon>
        <taxon>Metazoa</taxon>
        <taxon>Ecdysozoa</taxon>
        <taxon>Nematoda</taxon>
        <taxon>Enoplea</taxon>
        <taxon>Dorylaimia</taxon>
        <taxon>Trichinellida</taxon>
        <taxon>Trichuridae</taxon>
        <taxon>Trichuris</taxon>
    </lineage>
</organism>
<dbReference type="WBParaSite" id="TMUE_2000006561.1">
    <property type="protein sequence ID" value="TMUE_2000006561.1"/>
    <property type="gene ID" value="WBGene00287364"/>
</dbReference>
<dbReference type="Proteomes" id="UP000046395">
    <property type="component" value="Unassembled WGS sequence"/>
</dbReference>
<protein>
    <submittedName>
        <fullName evidence="2">Uncharacterized protein</fullName>
    </submittedName>
</protein>
<accession>A0A5S6QGN4</accession>
<evidence type="ECO:0000313" key="1">
    <source>
        <dbReference type="Proteomes" id="UP000046395"/>
    </source>
</evidence>
<name>A0A5S6QGN4_TRIMR</name>
<dbReference type="AlphaFoldDB" id="A0A5S6QGN4"/>
<sequence>MCCGAKAEAQARSLNDATSNPHMLKFEFCYFAGTELLVNADVNHARSSTAKQRVLLTTSGQQRIYESASRGFRLCFAQPASDISATVPRAKQCGRLGSRDSIASHHFELVLRNSKWHKDFIQVRLANWKRT</sequence>
<proteinExistence type="predicted"/>
<keyword evidence="1" id="KW-1185">Reference proteome</keyword>